<feature type="region of interest" description="Disordered" evidence="1">
    <location>
        <begin position="475"/>
        <end position="496"/>
    </location>
</feature>
<feature type="compositionally biased region" description="Low complexity" evidence="1">
    <location>
        <begin position="191"/>
        <end position="203"/>
    </location>
</feature>
<feature type="region of interest" description="Disordered" evidence="1">
    <location>
        <begin position="218"/>
        <end position="247"/>
    </location>
</feature>
<feature type="compositionally biased region" description="Polar residues" evidence="1">
    <location>
        <begin position="432"/>
        <end position="441"/>
    </location>
</feature>
<comment type="caution">
    <text evidence="2">The sequence shown here is derived from an EMBL/GenBank/DDBJ whole genome shotgun (WGS) entry which is preliminary data.</text>
</comment>
<proteinExistence type="predicted"/>
<feature type="compositionally biased region" description="Basic residues" evidence="1">
    <location>
        <begin position="883"/>
        <end position="902"/>
    </location>
</feature>
<dbReference type="InterPro" id="IPR035892">
    <property type="entry name" value="C2_domain_sf"/>
</dbReference>
<feature type="compositionally biased region" description="Acidic residues" evidence="1">
    <location>
        <begin position="747"/>
        <end position="756"/>
    </location>
</feature>
<accession>A0A8H7EKP5</accession>
<feature type="compositionally biased region" description="Low complexity" evidence="1">
    <location>
        <begin position="218"/>
        <end position="232"/>
    </location>
</feature>
<feature type="compositionally biased region" description="Low complexity" evidence="1">
    <location>
        <begin position="419"/>
        <end position="431"/>
    </location>
</feature>
<protein>
    <submittedName>
        <fullName evidence="2">Uncharacterized protein</fullName>
    </submittedName>
</protein>
<dbReference type="Proteomes" id="UP000605846">
    <property type="component" value="Unassembled WGS sequence"/>
</dbReference>
<feature type="region of interest" description="Disordered" evidence="1">
    <location>
        <begin position="184"/>
        <end position="204"/>
    </location>
</feature>
<feature type="compositionally biased region" description="Low complexity" evidence="1">
    <location>
        <begin position="859"/>
        <end position="881"/>
    </location>
</feature>
<feature type="region of interest" description="Disordered" evidence="1">
    <location>
        <begin position="407"/>
        <end position="444"/>
    </location>
</feature>
<feature type="region of interest" description="Disordered" evidence="1">
    <location>
        <begin position="261"/>
        <end position="300"/>
    </location>
</feature>
<feature type="compositionally biased region" description="Low complexity" evidence="1">
    <location>
        <begin position="478"/>
        <end position="488"/>
    </location>
</feature>
<keyword evidence="3" id="KW-1185">Reference proteome</keyword>
<evidence type="ECO:0000313" key="2">
    <source>
        <dbReference type="EMBL" id="KAF7721750.1"/>
    </source>
</evidence>
<organism evidence="2 3">
    <name type="scientific">Apophysomyces ossiformis</name>
    <dbReference type="NCBI Taxonomy" id="679940"/>
    <lineage>
        <taxon>Eukaryota</taxon>
        <taxon>Fungi</taxon>
        <taxon>Fungi incertae sedis</taxon>
        <taxon>Mucoromycota</taxon>
        <taxon>Mucoromycotina</taxon>
        <taxon>Mucoromycetes</taxon>
        <taxon>Mucorales</taxon>
        <taxon>Mucorineae</taxon>
        <taxon>Mucoraceae</taxon>
        <taxon>Apophysomyces</taxon>
    </lineage>
</organism>
<feature type="compositionally biased region" description="Basic and acidic residues" evidence="1">
    <location>
        <begin position="801"/>
        <end position="819"/>
    </location>
</feature>
<reference evidence="2" key="1">
    <citation type="submission" date="2020-01" db="EMBL/GenBank/DDBJ databases">
        <title>Genome Sequencing of Three Apophysomyces-Like Fungal Strains Confirms a Novel Fungal Genus in the Mucoromycota with divergent Burkholderia-like Endosymbiotic Bacteria.</title>
        <authorList>
            <person name="Stajich J.E."/>
            <person name="Macias A.M."/>
            <person name="Carter-House D."/>
            <person name="Lovett B."/>
            <person name="Kasson L.R."/>
            <person name="Berry K."/>
            <person name="Grigoriev I."/>
            <person name="Chang Y."/>
            <person name="Spatafora J."/>
            <person name="Kasson M.T."/>
        </authorList>
    </citation>
    <scope>NUCLEOTIDE SEQUENCE</scope>
    <source>
        <strain evidence="2">NRRL A-21654</strain>
    </source>
</reference>
<evidence type="ECO:0000256" key="1">
    <source>
        <dbReference type="SAM" id="MobiDB-lite"/>
    </source>
</evidence>
<dbReference type="Gene3D" id="2.60.40.150">
    <property type="entry name" value="C2 domain"/>
    <property type="match status" value="1"/>
</dbReference>
<evidence type="ECO:0000313" key="3">
    <source>
        <dbReference type="Proteomes" id="UP000605846"/>
    </source>
</evidence>
<sequence length="902" mass="100686">MSLLLTTTCDYAILVAIQQGRHFTHSEEHDIYVQSKLELLLPKPVDDLIPPTTVISTAPATIDHHGCVRFQTTLAYLVSTKLLNRLRTYDALITLTVSALSLDANMSDLGSIRLHLSGAKMVVQHHGQRQLDELNQFVMDKGAWQTISNRREQIKAGLFIVAMPENNKTQAPRPTMTKFVDAASEPSLELSPTSQHSSSVASSGVDTPLLFSDNNTATTTTLLSSPPSISFTPKKRTMTPDQPALRRKTTAGLSNLSFIEQSKQQQKQLQRQRRHAATTTAAAAVSASATTTTSNKKGSVADRLSHDIYENYNSEPCTPTASALSQLRTTTGPLPLRSLSAKDTDPQQPLEDDNDEDEEREGEEEERDRHYSLSRQAYLSPKLAHKQMRRDRLRRVRSDIDLMLSTREEEEKEKQDVLQPQHYYSQHQQPSNPNKYNSNSTYRRRGYSSATDFNIDQLSAALRKVNIFANDSLPTPSPSCTTTSTAAARHARRSSQLRTKKAAAAMVATTSTSATSPMPTEHPSLEEDVLRYHQIGKGLSKYTFYFNIVHADHLQPLLRSSTSSSSTMMKGRTSTRSNRRGIQFKPFFSYSFLSTKVLCPASSLSGPARGPTCFHLRGYLYDIQKWLDDQGRLEVALVLQEDDRQEDGLKRETVGMAAIPLMGLAFDTPSPAAAYRSHGGSHPTTMKRWTGPTIDRMLTERSFPVYDTKRRHLSITPTEEIAKVTVRFGLVSGWWKDPVVPLEEALEEQEEQEEEVLMARVRSPTTSNNNNNNPLGPSSSYKRANGASDPWDYLKNKKSRHLDEREETQKLARKEKSIKGVDPSSYRRLTLTGRDRTTHTVSLSSSSDALHPPHPYPLPASSILTTTLPSNASSSSSTTTSVFHRRYPPSDRKKSHVNIKHA</sequence>
<dbReference type="EMBL" id="JABAYA010000238">
    <property type="protein sequence ID" value="KAF7721750.1"/>
    <property type="molecule type" value="Genomic_DNA"/>
</dbReference>
<feature type="compositionally biased region" description="Acidic residues" evidence="1">
    <location>
        <begin position="350"/>
        <end position="366"/>
    </location>
</feature>
<feature type="compositionally biased region" description="Low complexity" evidence="1">
    <location>
        <begin position="277"/>
        <end position="294"/>
    </location>
</feature>
<feature type="region of interest" description="Disordered" evidence="1">
    <location>
        <begin position="332"/>
        <end position="391"/>
    </location>
</feature>
<dbReference type="AlphaFoldDB" id="A0A8H7EKP5"/>
<gene>
    <name evidence="2" type="ORF">EC973_004167</name>
</gene>
<dbReference type="OrthoDB" id="2257787at2759"/>
<name>A0A8H7EKP5_9FUNG</name>
<feature type="compositionally biased region" description="Basic and acidic residues" evidence="1">
    <location>
        <begin position="407"/>
        <end position="416"/>
    </location>
</feature>
<feature type="region of interest" description="Disordered" evidence="1">
    <location>
        <begin position="747"/>
        <end position="902"/>
    </location>
</feature>